<name>A0A165LEH4_EXIGL</name>
<proteinExistence type="predicted"/>
<feature type="compositionally biased region" description="Basic residues" evidence="2">
    <location>
        <begin position="194"/>
        <end position="209"/>
    </location>
</feature>
<dbReference type="EMBL" id="KV425926">
    <property type="protein sequence ID" value="KZV97762.1"/>
    <property type="molecule type" value="Genomic_DNA"/>
</dbReference>
<feature type="compositionally biased region" description="Polar residues" evidence="2">
    <location>
        <begin position="174"/>
        <end position="189"/>
    </location>
</feature>
<gene>
    <name evidence="3" type="ORF">EXIGLDRAFT_729871</name>
</gene>
<organism evidence="3 4">
    <name type="scientific">Exidia glandulosa HHB12029</name>
    <dbReference type="NCBI Taxonomy" id="1314781"/>
    <lineage>
        <taxon>Eukaryota</taxon>
        <taxon>Fungi</taxon>
        <taxon>Dikarya</taxon>
        <taxon>Basidiomycota</taxon>
        <taxon>Agaricomycotina</taxon>
        <taxon>Agaricomycetes</taxon>
        <taxon>Auriculariales</taxon>
        <taxon>Exidiaceae</taxon>
        <taxon>Exidia</taxon>
    </lineage>
</organism>
<dbReference type="Proteomes" id="UP000077266">
    <property type="component" value="Unassembled WGS sequence"/>
</dbReference>
<evidence type="ECO:0000256" key="2">
    <source>
        <dbReference type="SAM" id="MobiDB-lite"/>
    </source>
</evidence>
<evidence type="ECO:0008006" key="5">
    <source>
        <dbReference type="Google" id="ProtNLM"/>
    </source>
</evidence>
<evidence type="ECO:0000313" key="4">
    <source>
        <dbReference type="Proteomes" id="UP000077266"/>
    </source>
</evidence>
<dbReference type="InParanoid" id="A0A165LEH4"/>
<protein>
    <recommendedName>
        <fullName evidence="5">Zinc finger GRF-type domain-containing protein</fullName>
    </recommendedName>
</protein>
<dbReference type="AlphaFoldDB" id="A0A165LEH4"/>
<feature type="coiled-coil region" evidence="1">
    <location>
        <begin position="315"/>
        <end position="363"/>
    </location>
</feature>
<feature type="compositionally biased region" description="Low complexity" evidence="2">
    <location>
        <begin position="96"/>
        <end position="107"/>
    </location>
</feature>
<feature type="compositionally biased region" description="Low complexity" evidence="2">
    <location>
        <begin position="262"/>
        <end position="279"/>
    </location>
</feature>
<feature type="region of interest" description="Disordered" evidence="2">
    <location>
        <begin position="170"/>
        <end position="300"/>
    </location>
</feature>
<accession>A0A165LEH4</accession>
<reference evidence="3 4" key="1">
    <citation type="journal article" date="2016" name="Mol. Biol. Evol.">
        <title>Comparative Genomics of Early-Diverging Mushroom-Forming Fungi Provides Insights into the Origins of Lignocellulose Decay Capabilities.</title>
        <authorList>
            <person name="Nagy L.G."/>
            <person name="Riley R."/>
            <person name="Tritt A."/>
            <person name="Adam C."/>
            <person name="Daum C."/>
            <person name="Floudas D."/>
            <person name="Sun H."/>
            <person name="Yadav J.S."/>
            <person name="Pangilinan J."/>
            <person name="Larsson K.H."/>
            <person name="Matsuura K."/>
            <person name="Barry K."/>
            <person name="Labutti K."/>
            <person name="Kuo R."/>
            <person name="Ohm R.A."/>
            <person name="Bhattacharya S.S."/>
            <person name="Shirouzu T."/>
            <person name="Yoshinaga Y."/>
            <person name="Martin F.M."/>
            <person name="Grigoriev I.V."/>
            <person name="Hibbett D.S."/>
        </authorList>
    </citation>
    <scope>NUCLEOTIDE SEQUENCE [LARGE SCALE GENOMIC DNA]</scope>
    <source>
        <strain evidence="3 4">HHB12029</strain>
    </source>
</reference>
<feature type="compositionally biased region" description="Polar residues" evidence="2">
    <location>
        <begin position="233"/>
        <end position="243"/>
    </location>
</feature>
<evidence type="ECO:0000256" key="1">
    <source>
        <dbReference type="SAM" id="Coils"/>
    </source>
</evidence>
<feature type="compositionally biased region" description="Low complexity" evidence="2">
    <location>
        <begin position="286"/>
        <end position="300"/>
    </location>
</feature>
<keyword evidence="1" id="KW-0175">Coiled coil</keyword>
<evidence type="ECO:0000313" key="3">
    <source>
        <dbReference type="EMBL" id="KZV97762.1"/>
    </source>
</evidence>
<feature type="region of interest" description="Disordered" evidence="2">
    <location>
        <begin position="75"/>
        <end position="119"/>
    </location>
</feature>
<keyword evidence="4" id="KW-1185">Reference proteome</keyword>
<sequence length="384" mass="41731">MSQTPRQFDDEGFNLCTCGIRAQRRVASDTSTQPGVFYYKCPNPHCPKQSPPTRGWLFWEDTAVDLRRMHNVRDPYTTEQAGPSSSVPLPPPTVAPAPRTVTPPTRSGSQPSATRPLRAYHTEPVTTIQRQFSKLTTDATSAVPAPVPTSPAEVLEVDTESDLVEVHATDDEYQSISRVSVQRTPQGPESTLRARAHSHSSASGRKKARMPGTFASSSGSSSSAQDRIEAWRATSTIPPSRTATVVEEDTISTAPRDDGPPTGSSSRTETGTETETGSTASRMYRLRSSVADSSSASASVTTVRLSEPSTVSNGFDLVAKELKRLKKQMAALERENAVKTAEVEQLKREKIALHDKCAALEDSEAALQEAFRAFRRRARSEQGN</sequence>